<dbReference type="SUPFAM" id="SSF54928">
    <property type="entry name" value="RNA-binding domain, RBD"/>
    <property type="match status" value="1"/>
</dbReference>
<keyword evidence="3" id="KW-1185">Reference proteome</keyword>
<dbReference type="Proteomes" id="UP000660729">
    <property type="component" value="Unassembled WGS sequence"/>
</dbReference>
<evidence type="ECO:0000256" key="1">
    <source>
        <dbReference type="SAM" id="MobiDB-lite"/>
    </source>
</evidence>
<comment type="caution">
    <text evidence="2">The sequence shown here is derived from an EMBL/GenBank/DDBJ whole genome shotgun (WGS) entry which is preliminary data.</text>
</comment>
<dbReference type="Gene3D" id="3.30.70.330">
    <property type="match status" value="1"/>
</dbReference>
<feature type="region of interest" description="Disordered" evidence="1">
    <location>
        <begin position="1"/>
        <end position="34"/>
    </location>
</feature>
<feature type="region of interest" description="Disordered" evidence="1">
    <location>
        <begin position="291"/>
        <end position="352"/>
    </location>
</feature>
<proteinExistence type="predicted"/>
<feature type="region of interest" description="Disordered" evidence="1">
    <location>
        <begin position="412"/>
        <end position="448"/>
    </location>
</feature>
<dbReference type="GO" id="GO:0003676">
    <property type="term" value="F:nucleic acid binding"/>
    <property type="evidence" value="ECO:0007669"/>
    <property type="project" value="InterPro"/>
</dbReference>
<name>A0A8H6RL02_9PEZI</name>
<evidence type="ECO:0000313" key="3">
    <source>
        <dbReference type="Proteomes" id="UP000660729"/>
    </source>
</evidence>
<dbReference type="InterPro" id="IPR012677">
    <property type="entry name" value="Nucleotide-bd_a/b_plait_sf"/>
</dbReference>
<feature type="compositionally biased region" description="Basic and acidic residues" evidence="1">
    <location>
        <begin position="291"/>
        <end position="304"/>
    </location>
</feature>
<dbReference type="EMBL" id="JABCIY010000120">
    <property type="protein sequence ID" value="KAF7192532.1"/>
    <property type="molecule type" value="Genomic_DNA"/>
</dbReference>
<feature type="compositionally biased region" description="Low complexity" evidence="1">
    <location>
        <begin position="336"/>
        <end position="352"/>
    </location>
</feature>
<protein>
    <submittedName>
        <fullName evidence="2">Uncharacterized protein</fullName>
    </submittedName>
</protein>
<accession>A0A8H6RL02</accession>
<feature type="compositionally biased region" description="Basic and acidic residues" evidence="1">
    <location>
        <begin position="412"/>
        <end position="427"/>
    </location>
</feature>
<dbReference type="AlphaFoldDB" id="A0A8H6RL02"/>
<dbReference type="InterPro" id="IPR035979">
    <property type="entry name" value="RBD_domain_sf"/>
</dbReference>
<organism evidence="2 3">
    <name type="scientific">Pseudocercospora fuligena</name>
    <dbReference type="NCBI Taxonomy" id="685502"/>
    <lineage>
        <taxon>Eukaryota</taxon>
        <taxon>Fungi</taxon>
        <taxon>Dikarya</taxon>
        <taxon>Ascomycota</taxon>
        <taxon>Pezizomycotina</taxon>
        <taxon>Dothideomycetes</taxon>
        <taxon>Dothideomycetidae</taxon>
        <taxon>Mycosphaerellales</taxon>
        <taxon>Mycosphaerellaceae</taxon>
        <taxon>Pseudocercospora</taxon>
    </lineage>
</organism>
<sequence>MQQARRAQMPRHKPQGRALESQNWRPGPPTAENQQRVVSTIERLERLERLYGQVTSGCPVSPNHQGISIPFPEVANAASALKAQKKAIAEERAQRIKRRQEADASRKPINTLYIGNLPETDSTKGLEYYYKAELRAHHERILKTDIDECFGSQPGFRRSYVECHDGTPQALVQFHAVEDAVAAKEAMDGKFLPCLELWGRKGGMRLSFARNPMFVGTSYKQAPIGIWEARAESKRQAQLQRSAISTPAFGLLGKANLLQHSSKQPKKLSAAAFAPEQPLFMVPIKKSHAVEIRPDPKSVKDRISPQKSVQPQAPTPDRHSPVDSVLTASDNKTNHSRSNSSSSGTSGAISSSSALTEEELLYMESRQCQNCGEQYESSTFNAICPRCEGSRVMKPRVSEQEEFPGFKAFKTQHDRMHQEASKPEPNHVSKTSKAATPAEEDSSNKQPSVCLSCNWQRDAGSPLCQVCDRFWKTGSRMSEQEARAWADVLKKRREEAPYEARGGVWSRVEKNRSMAILKR</sequence>
<gene>
    <name evidence="2" type="ORF">HII31_06123</name>
</gene>
<reference evidence="2" key="1">
    <citation type="submission" date="2020-04" db="EMBL/GenBank/DDBJ databases">
        <title>Draft genome resource of the tomato pathogen Pseudocercospora fuligena.</title>
        <authorList>
            <person name="Zaccaron A."/>
        </authorList>
    </citation>
    <scope>NUCLEOTIDE SEQUENCE</scope>
    <source>
        <strain evidence="2">PF001</strain>
    </source>
</reference>
<dbReference type="OrthoDB" id="10454121at2759"/>
<evidence type="ECO:0000313" key="2">
    <source>
        <dbReference type="EMBL" id="KAF7192532.1"/>
    </source>
</evidence>